<organism evidence="2 3">
    <name type="scientific">Nonlabens dokdonensis</name>
    <dbReference type="NCBI Taxonomy" id="328515"/>
    <lineage>
        <taxon>Bacteria</taxon>
        <taxon>Pseudomonadati</taxon>
        <taxon>Bacteroidota</taxon>
        <taxon>Flavobacteriia</taxon>
        <taxon>Flavobacteriales</taxon>
        <taxon>Flavobacteriaceae</taxon>
        <taxon>Nonlabens</taxon>
    </lineage>
</organism>
<dbReference type="RefSeq" id="WP_015363386.1">
    <property type="nucleotide sequence ID" value="NZ_QKZR01000009.1"/>
</dbReference>
<keyword evidence="3" id="KW-1185">Reference proteome</keyword>
<keyword evidence="1" id="KW-0732">Signal</keyword>
<feature type="chain" id="PRO_5047230692" description="Lipoprotein" evidence="1">
    <location>
        <begin position="20"/>
        <end position="156"/>
    </location>
</feature>
<evidence type="ECO:0008006" key="4">
    <source>
        <dbReference type="Google" id="ProtNLM"/>
    </source>
</evidence>
<dbReference type="Proteomes" id="UP000248584">
    <property type="component" value="Unassembled WGS sequence"/>
</dbReference>
<gene>
    <name evidence="2" type="ORF">LX97_03432</name>
</gene>
<evidence type="ECO:0000313" key="2">
    <source>
        <dbReference type="EMBL" id="PZX36675.1"/>
    </source>
</evidence>
<proteinExistence type="predicted"/>
<comment type="caution">
    <text evidence="2">The sequence shown here is derived from an EMBL/GenBank/DDBJ whole genome shotgun (WGS) entry which is preliminary data.</text>
</comment>
<reference evidence="2 3" key="1">
    <citation type="submission" date="2018-06" db="EMBL/GenBank/DDBJ databases">
        <title>Genomic Encyclopedia of Archaeal and Bacterial Type Strains, Phase II (KMG-II): from individual species to whole genera.</title>
        <authorList>
            <person name="Goeker M."/>
        </authorList>
    </citation>
    <scope>NUCLEOTIDE SEQUENCE [LARGE SCALE GENOMIC DNA]</scope>
    <source>
        <strain evidence="2 3">DSM 17205</strain>
    </source>
</reference>
<sequence length="156" mass="17253">MNKLLKFSLLFLSIFLLQSCDNSDDESTDNSTFQEELASVNFRQLEGNAPDGQVIFTNFQYVTSSNGDSVLLTDAINNRSLKITSNLTDNPNNFILIEYTDINGNLLSTNTAIDNRHILNVGSNINDDIKFQGNFSGQIGDGTDLAGFILDVQFNK</sequence>
<accession>A0ABX5PTT0</accession>
<feature type="signal peptide" evidence="1">
    <location>
        <begin position="1"/>
        <end position="19"/>
    </location>
</feature>
<evidence type="ECO:0000313" key="3">
    <source>
        <dbReference type="Proteomes" id="UP000248584"/>
    </source>
</evidence>
<name>A0ABX5PTT0_9FLAO</name>
<dbReference type="EMBL" id="QKZR01000009">
    <property type="protein sequence ID" value="PZX36675.1"/>
    <property type="molecule type" value="Genomic_DNA"/>
</dbReference>
<dbReference type="PROSITE" id="PS51257">
    <property type="entry name" value="PROKAR_LIPOPROTEIN"/>
    <property type="match status" value="1"/>
</dbReference>
<evidence type="ECO:0000256" key="1">
    <source>
        <dbReference type="SAM" id="SignalP"/>
    </source>
</evidence>
<protein>
    <recommendedName>
        <fullName evidence="4">Lipoprotein</fullName>
    </recommendedName>
</protein>